<organism evidence="1 2">
    <name type="scientific">Uliginosibacterium paludis</name>
    <dbReference type="NCBI Taxonomy" id="1615952"/>
    <lineage>
        <taxon>Bacteria</taxon>
        <taxon>Pseudomonadati</taxon>
        <taxon>Pseudomonadota</taxon>
        <taxon>Betaproteobacteria</taxon>
        <taxon>Rhodocyclales</taxon>
        <taxon>Zoogloeaceae</taxon>
        <taxon>Uliginosibacterium</taxon>
    </lineage>
</organism>
<evidence type="ECO:0000313" key="1">
    <source>
        <dbReference type="EMBL" id="MET1491581.1"/>
    </source>
</evidence>
<dbReference type="RefSeq" id="WP_345929516.1">
    <property type="nucleotide sequence ID" value="NZ_JBDIVF010000010.1"/>
</dbReference>
<sequence length="464" mass="49935">MSGIPTATTANLMQASPGALPAVKPAWSVSLGGRTLTDVFAPRLISLTHTDNRGFEADTLEIVLDDSDGLIALPSRGVTLSLRLGWEGKSLADKGEYVIDDIEHSGPPDQLTLRGRSADLRQGITNKQERSWSGQTVGAIVESVAAAYGLEARVSARLAGEVIEHIDQTSESDANLLTRIAEDFDALCTVKKGRLLFMPIGEAESATGIPFPTATVTRQSGDQHRFAIAERDSYTAVRAYYQDLRAGRTGEILFDGAQVKAVIEKASAAKRRHYSSVVAVYAAKGQTSTYGQVTVSSAGSQHTTLRGNAHTLALQSTDTLKALSHVYATRAAALNAARAAWKTIEQKAAKTAAQLDADIEQNNAIELSTERTKTLRHTYASKTNAERAVRAEWQRLQRGLATFNLTLALGREDLFPELPVTVEGFKDQIDAATWLITRVTNTLNDAGFTTALELELKAASARAD</sequence>
<protein>
    <submittedName>
        <fullName evidence="1">Contractile injection system protein, VgrG/Pvc8 family</fullName>
    </submittedName>
</protein>
<dbReference type="PANTHER" id="PTHR35862">
    <property type="entry name" value="FELS-2 PROPHAGE PROTEIN"/>
    <property type="match status" value="1"/>
</dbReference>
<dbReference type="SUPFAM" id="SSF69279">
    <property type="entry name" value="Phage tail proteins"/>
    <property type="match status" value="1"/>
</dbReference>
<reference evidence="1 2" key="1">
    <citation type="submission" date="2024-07" db="EMBL/GenBank/DDBJ databases">
        <title>Uliginosibacterium paludis KCTC:42655.</title>
        <authorList>
            <person name="Kim M.K."/>
        </authorList>
    </citation>
    <scope>NUCLEOTIDE SEQUENCE [LARGE SCALE GENOMIC DNA]</scope>
    <source>
        <strain evidence="1 2">KCTC 42655</strain>
    </source>
</reference>
<accession>A0ABV2CUH8</accession>
<dbReference type="InterPro" id="IPR052726">
    <property type="entry name" value="Phage_Baseplate_Hub"/>
</dbReference>
<dbReference type="EMBL" id="JBEWLZ010000013">
    <property type="protein sequence ID" value="MET1491581.1"/>
    <property type="molecule type" value="Genomic_DNA"/>
</dbReference>
<dbReference type="PANTHER" id="PTHR35862:SF3">
    <property type="entry name" value="FELS-2 PROPHAGE PROTEIN"/>
    <property type="match status" value="1"/>
</dbReference>
<evidence type="ECO:0000313" key="2">
    <source>
        <dbReference type="Proteomes" id="UP001548590"/>
    </source>
</evidence>
<gene>
    <name evidence="1" type="ORF">ABVT11_17205</name>
</gene>
<dbReference type="Pfam" id="PF05954">
    <property type="entry name" value="Phage_GPD"/>
    <property type="match status" value="1"/>
</dbReference>
<proteinExistence type="predicted"/>
<keyword evidence="2" id="KW-1185">Reference proteome</keyword>
<comment type="caution">
    <text evidence="1">The sequence shown here is derived from an EMBL/GenBank/DDBJ whole genome shotgun (WGS) entry which is preliminary data.</text>
</comment>
<name>A0ABV2CUH8_9RHOO</name>
<dbReference type="Proteomes" id="UP001548590">
    <property type="component" value="Unassembled WGS sequence"/>
</dbReference>